<proteinExistence type="predicted"/>
<evidence type="ECO:0000313" key="2">
    <source>
        <dbReference type="Proteomes" id="UP000179935"/>
    </source>
</evidence>
<dbReference type="STRING" id="1428652.BIV24_17845"/>
<comment type="caution">
    <text evidence="1">The sequence shown here is derived from an EMBL/GenBank/DDBJ whole genome shotgun (WGS) entry which is preliminary data.</text>
</comment>
<evidence type="ECO:0008006" key="3">
    <source>
        <dbReference type="Google" id="ProtNLM"/>
    </source>
</evidence>
<dbReference type="PANTHER" id="PTHR33498:SF1">
    <property type="entry name" value="TRANSPOSASE FOR INSERTION SEQUENCE ELEMENT IS1557"/>
    <property type="match status" value="1"/>
</dbReference>
<keyword evidence="2" id="KW-1185">Reference proteome</keyword>
<dbReference type="PANTHER" id="PTHR33498">
    <property type="entry name" value="TRANSPOSASE FOR INSERTION SEQUENCE ELEMENT IS1557"/>
    <property type="match status" value="1"/>
</dbReference>
<evidence type="ECO:0000313" key="1">
    <source>
        <dbReference type="EMBL" id="OIJ90460.1"/>
    </source>
</evidence>
<protein>
    <recommendedName>
        <fullName evidence="3">Transposase IS204/IS1001/IS1096/IS1165 DDE domain-containing protein</fullName>
    </recommendedName>
</protein>
<reference evidence="1 2" key="1">
    <citation type="submission" date="2016-10" db="EMBL/GenBank/DDBJ databases">
        <title>Genome sequence of Streptomyces sp. MUSC 93.</title>
        <authorList>
            <person name="Lee L.-H."/>
            <person name="Ser H.-L."/>
            <person name="Law J.W.-F."/>
        </authorList>
    </citation>
    <scope>NUCLEOTIDE SEQUENCE [LARGE SCALE GENOMIC DNA]</scope>
    <source>
        <strain evidence="1 2">MUSC 93</strain>
    </source>
</reference>
<accession>A0A1S2P9U8</accession>
<dbReference type="InterPro" id="IPR047951">
    <property type="entry name" value="Transpos_ISL3"/>
</dbReference>
<dbReference type="AlphaFoldDB" id="A0A1S2P9U8"/>
<name>A0A1S2P9U8_9ACTN</name>
<gene>
    <name evidence="1" type="ORF">BIV24_17845</name>
</gene>
<dbReference type="EMBL" id="MLYP01000045">
    <property type="protein sequence ID" value="OIJ90460.1"/>
    <property type="molecule type" value="Genomic_DNA"/>
</dbReference>
<dbReference type="Proteomes" id="UP000179935">
    <property type="component" value="Unassembled WGS sequence"/>
</dbReference>
<organism evidence="1 2">
    <name type="scientific">Streptomyces colonosanans</name>
    <dbReference type="NCBI Taxonomy" id="1428652"/>
    <lineage>
        <taxon>Bacteria</taxon>
        <taxon>Bacillati</taxon>
        <taxon>Actinomycetota</taxon>
        <taxon>Actinomycetes</taxon>
        <taxon>Kitasatosporales</taxon>
        <taxon>Streptomycetaceae</taxon>
        <taxon>Streptomyces</taxon>
    </lineage>
</organism>
<sequence>MVNEATDADMPGISSFAAGLNSDSDAVTTGLTTRWNSGPVEGAVNRIKTLERPMFGRAGFCLLRKRVLLCS</sequence>